<reference evidence="2 3" key="1">
    <citation type="journal article" date="2013" name="Genome Announc.">
        <title>Draft Genome Sequence of Sphingobium quisquiliarum Strain P25T, a Novel Hexachlorocyclohexane (HCH)-Degrading Bacterium Isolated from an HCH Dumpsite.</title>
        <authorList>
            <person name="Kumar Singh A."/>
            <person name="Sangwan N."/>
            <person name="Sharma A."/>
            <person name="Gupta V."/>
            <person name="Khurana J.P."/>
            <person name="Lal R."/>
        </authorList>
    </citation>
    <scope>NUCLEOTIDE SEQUENCE [LARGE SCALE GENOMIC DNA]</scope>
    <source>
        <strain evidence="2 3">P25</strain>
    </source>
</reference>
<proteinExistence type="predicted"/>
<dbReference type="AlphaFoldDB" id="T0H9G1"/>
<organism evidence="2 3">
    <name type="scientific">Sphingobium quisquiliarum P25</name>
    <dbReference type="NCBI Taxonomy" id="1329909"/>
    <lineage>
        <taxon>Bacteria</taxon>
        <taxon>Pseudomonadati</taxon>
        <taxon>Pseudomonadota</taxon>
        <taxon>Alphaproteobacteria</taxon>
        <taxon>Sphingomonadales</taxon>
        <taxon>Sphingomonadaceae</taxon>
        <taxon>Sphingobium</taxon>
    </lineage>
</organism>
<feature type="transmembrane region" description="Helical" evidence="1">
    <location>
        <begin position="21"/>
        <end position="45"/>
    </location>
</feature>
<dbReference type="RefSeq" id="WP_021237762.1">
    <property type="nucleotide sequence ID" value="NZ_ATHO01000063.1"/>
</dbReference>
<protein>
    <submittedName>
        <fullName evidence="2">Uncharacterized protein</fullName>
    </submittedName>
</protein>
<evidence type="ECO:0000256" key="1">
    <source>
        <dbReference type="SAM" id="Phobius"/>
    </source>
</evidence>
<comment type="caution">
    <text evidence="2">The sequence shown here is derived from an EMBL/GenBank/DDBJ whole genome shotgun (WGS) entry which is preliminary data.</text>
</comment>
<keyword evidence="1" id="KW-0472">Membrane</keyword>
<evidence type="ECO:0000313" key="2">
    <source>
        <dbReference type="EMBL" id="EQB08738.1"/>
    </source>
</evidence>
<dbReference type="EMBL" id="ATHO01000063">
    <property type="protein sequence ID" value="EQB08738.1"/>
    <property type="molecule type" value="Genomic_DNA"/>
</dbReference>
<accession>T0H9G1</accession>
<keyword evidence="1" id="KW-1133">Transmembrane helix</keyword>
<keyword evidence="1" id="KW-0812">Transmembrane</keyword>
<gene>
    <name evidence="2" type="ORF">L288_07385</name>
</gene>
<sequence length="47" mass="5228">MADEEQHVVTDDARSGSTPHIVRYILGISLPLVVIGMLIVLWAYYKG</sequence>
<keyword evidence="3" id="KW-1185">Reference proteome</keyword>
<evidence type="ECO:0000313" key="3">
    <source>
        <dbReference type="Proteomes" id="UP000015525"/>
    </source>
</evidence>
<name>T0H9G1_9SPHN</name>
<dbReference type="Proteomes" id="UP000015525">
    <property type="component" value="Unassembled WGS sequence"/>
</dbReference>
<dbReference type="PATRIC" id="fig|1329909.3.peg.1431"/>